<dbReference type="SUPFAM" id="SSF50939">
    <property type="entry name" value="Sialidases"/>
    <property type="match status" value="1"/>
</dbReference>
<evidence type="ECO:0000259" key="1">
    <source>
        <dbReference type="Pfam" id="PF13088"/>
    </source>
</evidence>
<dbReference type="CDD" id="cd15482">
    <property type="entry name" value="Sialidase_non-viral"/>
    <property type="match status" value="1"/>
</dbReference>
<proteinExistence type="predicted"/>
<dbReference type="InterPro" id="IPR036278">
    <property type="entry name" value="Sialidase_sf"/>
</dbReference>
<accession>A0AA96RHW1</accession>
<protein>
    <submittedName>
        <fullName evidence="2">Sialidase family protein</fullName>
    </submittedName>
</protein>
<dbReference type="PANTHER" id="PTHR43752:SF2">
    <property type="entry name" value="BNR_ASP-BOX REPEAT FAMILY PROTEIN"/>
    <property type="match status" value="1"/>
</dbReference>
<evidence type="ECO:0000313" key="3">
    <source>
        <dbReference type="Proteomes" id="UP001305702"/>
    </source>
</evidence>
<dbReference type="EMBL" id="CP130318">
    <property type="protein sequence ID" value="WNQ13976.1"/>
    <property type="molecule type" value="Genomic_DNA"/>
</dbReference>
<feature type="domain" description="Sialidase" evidence="1">
    <location>
        <begin position="40"/>
        <end position="326"/>
    </location>
</feature>
<sequence length="345" mass="39884">MNRFDGIIRNHSELANWKEAYLPNLYVSSHAANFLELNNGDLLCVFFSGSEEGAPDCNIVMSRLPAGSDTWTRPIDLSKDLTRSEQNPVLFQTPGGSIWLLHTSYDPGKETEPRVIRRISDDNGYTWSEPEIYFEDNSVETRHPILVLPNGDWLLPCNRLDSLVKISSDQGQSWQEFVVPNSRKRIHMNVIPLRDGSLFAMYRSSESDRIYFSRSSDYGRTWTEPVRSDLPNNHSSTQMIRLLDGRLALVYNPVSMENGDVRWYMKNGKRLQKAVRTPLALAISEEEGKTWPDKHIIQAADDEYWENEMGYSYPSIIQTRDEQLHIAYTYLRKGIKYVRLDKAFY</sequence>
<dbReference type="Proteomes" id="UP001305702">
    <property type="component" value="Chromosome"/>
</dbReference>
<gene>
    <name evidence="2" type="ORF">MJA45_13445</name>
</gene>
<dbReference type="RefSeq" id="WP_315607757.1">
    <property type="nucleotide sequence ID" value="NZ_CP130318.1"/>
</dbReference>
<dbReference type="KEGG" id="paun:MJA45_13445"/>
<dbReference type="InterPro" id="IPR011040">
    <property type="entry name" value="Sialidase"/>
</dbReference>
<dbReference type="Pfam" id="PF13088">
    <property type="entry name" value="BNR_2"/>
    <property type="match status" value="1"/>
</dbReference>
<organism evidence="2 3">
    <name type="scientific">Paenibacillus aurantius</name>
    <dbReference type="NCBI Taxonomy" id="2918900"/>
    <lineage>
        <taxon>Bacteria</taxon>
        <taxon>Bacillati</taxon>
        <taxon>Bacillota</taxon>
        <taxon>Bacilli</taxon>
        <taxon>Bacillales</taxon>
        <taxon>Paenibacillaceae</taxon>
        <taxon>Paenibacillus</taxon>
    </lineage>
</organism>
<dbReference type="Gene3D" id="2.120.10.10">
    <property type="match status" value="1"/>
</dbReference>
<name>A0AA96RHW1_9BACL</name>
<evidence type="ECO:0000313" key="2">
    <source>
        <dbReference type="EMBL" id="WNQ13976.1"/>
    </source>
</evidence>
<keyword evidence="3" id="KW-1185">Reference proteome</keyword>
<dbReference type="PANTHER" id="PTHR43752">
    <property type="entry name" value="BNR/ASP-BOX REPEAT FAMILY PROTEIN"/>
    <property type="match status" value="1"/>
</dbReference>
<reference evidence="2 3" key="1">
    <citation type="submission" date="2022-02" db="EMBL/GenBank/DDBJ databases">
        <title>Paenibacillus sp. MBLB1776 Whole Genome Shotgun Sequencing.</title>
        <authorList>
            <person name="Hwang C.Y."/>
            <person name="Cho E.-S."/>
            <person name="Seo M.-J."/>
        </authorList>
    </citation>
    <scope>NUCLEOTIDE SEQUENCE [LARGE SCALE GENOMIC DNA]</scope>
    <source>
        <strain evidence="2 3">MBLB1776</strain>
    </source>
</reference>
<dbReference type="AlphaFoldDB" id="A0AA96RHW1"/>